<comment type="caution">
    <text evidence="1">The sequence shown here is derived from an EMBL/GenBank/DDBJ whole genome shotgun (WGS) entry which is preliminary data.</text>
</comment>
<reference evidence="1" key="1">
    <citation type="submission" date="2022-11" db="EMBL/GenBank/DDBJ databases">
        <title>Genome Sequence of Nemania bipapillata.</title>
        <authorList>
            <person name="Buettner E."/>
        </authorList>
    </citation>
    <scope>NUCLEOTIDE SEQUENCE</scope>
    <source>
        <strain evidence="1">CP14</strain>
    </source>
</reference>
<evidence type="ECO:0000313" key="1">
    <source>
        <dbReference type="EMBL" id="KAJ8105689.1"/>
    </source>
</evidence>
<organism evidence="1 2">
    <name type="scientific">Nemania bipapillata</name>
    <dbReference type="NCBI Taxonomy" id="110536"/>
    <lineage>
        <taxon>Eukaryota</taxon>
        <taxon>Fungi</taxon>
        <taxon>Dikarya</taxon>
        <taxon>Ascomycota</taxon>
        <taxon>Pezizomycotina</taxon>
        <taxon>Sordariomycetes</taxon>
        <taxon>Xylariomycetidae</taxon>
        <taxon>Xylariales</taxon>
        <taxon>Xylariaceae</taxon>
        <taxon>Nemania</taxon>
    </lineage>
</organism>
<dbReference type="Proteomes" id="UP001153334">
    <property type="component" value="Unassembled WGS sequence"/>
</dbReference>
<name>A0ACC2HSE5_9PEZI</name>
<evidence type="ECO:0000313" key="2">
    <source>
        <dbReference type="Proteomes" id="UP001153334"/>
    </source>
</evidence>
<proteinExistence type="predicted"/>
<accession>A0ACC2HSE5</accession>
<keyword evidence="2" id="KW-1185">Reference proteome</keyword>
<gene>
    <name evidence="1" type="ORF">ONZ43_g7325</name>
</gene>
<protein>
    <submittedName>
        <fullName evidence="1">Uncharacterized protein</fullName>
    </submittedName>
</protein>
<dbReference type="EMBL" id="JAPESX010003115">
    <property type="protein sequence ID" value="KAJ8105689.1"/>
    <property type="molecule type" value="Genomic_DNA"/>
</dbReference>
<sequence length="193" mass="21108">MDEDDPTEVDHPLQLPQLADSGYGEGPAFSAAALSCANEEFEDEFRRKMADRPIEEIVKPLTVEVMEPSTRKKSLTDPTRLIKKLFVKNTAIVEAASNGDLDKIAKLLSLGCNVNATDRWGWSALSMCAYGGHLAVAKLLLEHGADLDNIDVDGDTPMQIATTRGHSEVVILFDEVRAERDRLAREQVAEGAS</sequence>